<sequence length="82" mass="8350">MGLFGGYGFGLAELASPLLGDAYGLAGLAVQWGVPAILVLAGLLMSATTGNGAVIGNHCGRRSPPVAEWIRERLAAWTVGLV</sequence>
<dbReference type="Proteomes" id="UP000295302">
    <property type="component" value="Unassembled WGS sequence"/>
</dbReference>
<comment type="caution">
    <text evidence="2">The sequence shown here is derived from an EMBL/GenBank/DDBJ whole genome shotgun (WGS) entry which is preliminary data.</text>
</comment>
<reference evidence="2 3" key="1">
    <citation type="submission" date="2019-03" db="EMBL/GenBank/DDBJ databases">
        <title>Draft genome sequences of novel Actinobacteria.</title>
        <authorList>
            <person name="Sahin N."/>
            <person name="Ay H."/>
            <person name="Saygin H."/>
        </authorList>
    </citation>
    <scope>NUCLEOTIDE SEQUENCE [LARGE SCALE GENOMIC DNA]</scope>
    <source>
        <strain evidence="2 3">CH32</strain>
    </source>
</reference>
<organism evidence="2 3">
    <name type="scientific">Nonomuraea terrae</name>
    <dbReference type="NCBI Taxonomy" id="2530383"/>
    <lineage>
        <taxon>Bacteria</taxon>
        <taxon>Bacillati</taxon>
        <taxon>Actinomycetota</taxon>
        <taxon>Actinomycetes</taxon>
        <taxon>Streptosporangiales</taxon>
        <taxon>Streptosporangiaceae</taxon>
        <taxon>Nonomuraea</taxon>
    </lineage>
</organism>
<evidence type="ECO:0000256" key="1">
    <source>
        <dbReference type="SAM" id="Phobius"/>
    </source>
</evidence>
<name>A0A4R4XU05_9ACTN</name>
<gene>
    <name evidence="2" type="ORF">E1286_40650</name>
</gene>
<accession>A0A4R4XU05</accession>
<evidence type="ECO:0000313" key="3">
    <source>
        <dbReference type="Proteomes" id="UP000295302"/>
    </source>
</evidence>
<dbReference type="EMBL" id="SMKQ01000233">
    <property type="protein sequence ID" value="TDD34614.1"/>
    <property type="molecule type" value="Genomic_DNA"/>
</dbReference>
<keyword evidence="1" id="KW-0472">Membrane</keyword>
<feature type="transmembrane region" description="Helical" evidence="1">
    <location>
        <begin position="22"/>
        <end position="44"/>
    </location>
</feature>
<evidence type="ECO:0000313" key="2">
    <source>
        <dbReference type="EMBL" id="TDD34614.1"/>
    </source>
</evidence>
<protein>
    <submittedName>
        <fullName evidence="2">Uncharacterized protein</fullName>
    </submittedName>
</protein>
<dbReference type="RefSeq" id="WP_132621606.1">
    <property type="nucleotide sequence ID" value="NZ_SMKQ01000233.1"/>
</dbReference>
<dbReference type="AlphaFoldDB" id="A0A4R4XU05"/>
<keyword evidence="1" id="KW-0812">Transmembrane</keyword>
<keyword evidence="3" id="KW-1185">Reference proteome</keyword>
<proteinExistence type="predicted"/>
<keyword evidence="1" id="KW-1133">Transmembrane helix</keyword>
<dbReference type="OrthoDB" id="3542905at2"/>